<keyword evidence="1 6" id="KW-0963">Cytoplasm</keyword>
<dbReference type="GO" id="GO:0030261">
    <property type="term" value="P:chromosome condensation"/>
    <property type="evidence" value="ECO:0007669"/>
    <property type="project" value="InterPro"/>
</dbReference>
<evidence type="ECO:0000256" key="4">
    <source>
        <dbReference type="ARBA" id="ARBA00023054"/>
    </source>
</evidence>
<dbReference type="OrthoDB" id="9808768at2"/>
<dbReference type="SUPFAM" id="SSF52540">
    <property type="entry name" value="P-loop containing nucleoside triphosphate hydrolases"/>
    <property type="match status" value="2"/>
</dbReference>
<dbReference type="AlphaFoldDB" id="D6GTV4"/>
<dbReference type="PATRIC" id="fig|546269.5.peg.790"/>
<evidence type="ECO:0000259" key="8">
    <source>
        <dbReference type="SMART" id="SM00968"/>
    </source>
</evidence>
<dbReference type="EMBL" id="CP002390">
    <property type="protein sequence ID" value="EFE27625.2"/>
    <property type="molecule type" value="Genomic_DNA"/>
</dbReference>
<comment type="subunit">
    <text evidence="6">Homodimer.</text>
</comment>
<feature type="binding site" evidence="6">
    <location>
        <begin position="33"/>
        <end position="40"/>
    </location>
    <ligand>
        <name>ATP</name>
        <dbReference type="ChEBI" id="CHEBI:30616"/>
    </ligand>
</feature>
<dbReference type="InterPro" id="IPR027417">
    <property type="entry name" value="P-loop_NTPase"/>
</dbReference>
<protein>
    <recommendedName>
        <fullName evidence="6">Chromosome partition protein Smc</fullName>
    </recommendedName>
</protein>
<keyword evidence="5 6" id="KW-0238">DNA-binding</keyword>
<dbReference type="SMART" id="SM00968">
    <property type="entry name" value="SMC_hinge"/>
    <property type="match status" value="1"/>
</dbReference>
<feature type="coiled-coil region" evidence="6">
    <location>
        <begin position="168"/>
        <end position="209"/>
    </location>
</feature>
<dbReference type="Gene3D" id="1.20.1060.20">
    <property type="match status" value="1"/>
</dbReference>
<dbReference type="GO" id="GO:0007059">
    <property type="term" value="P:chromosome segregation"/>
    <property type="evidence" value="ECO:0007669"/>
    <property type="project" value="UniProtKB-UniRule"/>
</dbReference>
<keyword evidence="10" id="KW-1185">Reference proteome</keyword>
<dbReference type="NCBIfam" id="TIGR02168">
    <property type="entry name" value="SMC_prok_B"/>
    <property type="match status" value="1"/>
</dbReference>
<comment type="subcellular location">
    <subcellularLocation>
        <location evidence="6">Cytoplasm</location>
    </subcellularLocation>
</comment>
<dbReference type="PANTHER" id="PTHR43977">
    <property type="entry name" value="STRUCTURAL MAINTENANCE OF CHROMOSOMES PROTEIN 3"/>
    <property type="match status" value="1"/>
</dbReference>
<dbReference type="Pfam" id="PF06470">
    <property type="entry name" value="SMC_hinge"/>
    <property type="match status" value="1"/>
</dbReference>
<keyword evidence="4 6" id="KW-0175">Coiled coil</keyword>
<feature type="coiled-coil region" evidence="6">
    <location>
        <begin position="673"/>
        <end position="791"/>
    </location>
</feature>
<organism evidence="9 10">
    <name type="scientific">Filifactor alocis (strain ATCC 35896 / CCUG 47790 / D40 B5)</name>
    <name type="common">Fusobacterium alocis</name>
    <dbReference type="NCBI Taxonomy" id="546269"/>
    <lineage>
        <taxon>Bacteria</taxon>
        <taxon>Bacillati</taxon>
        <taxon>Bacillota</taxon>
        <taxon>Clostridia</taxon>
        <taxon>Peptostreptococcales</taxon>
        <taxon>Filifactoraceae</taxon>
        <taxon>Filifactor</taxon>
    </lineage>
</organism>
<dbReference type="Gene3D" id="6.10.140.1720">
    <property type="match status" value="1"/>
</dbReference>
<evidence type="ECO:0000256" key="6">
    <source>
        <dbReference type="HAMAP-Rule" id="MF_01894"/>
    </source>
</evidence>
<dbReference type="STRING" id="546269.HMPREF0389_01543"/>
<evidence type="ECO:0000256" key="7">
    <source>
        <dbReference type="SAM" id="MobiDB-lite"/>
    </source>
</evidence>
<evidence type="ECO:0000256" key="2">
    <source>
        <dbReference type="ARBA" id="ARBA00022741"/>
    </source>
</evidence>
<dbReference type="eggNOG" id="COG1196">
    <property type="taxonomic scope" value="Bacteria"/>
</dbReference>
<dbReference type="InterPro" id="IPR036277">
    <property type="entry name" value="SMC_hinge_sf"/>
</dbReference>
<dbReference type="PIRSF" id="PIRSF005719">
    <property type="entry name" value="SMC"/>
    <property type="match status" value="1"/>
</dbReference>
<accession>D6GTV4</accession>
<dbReference type="InterPro" id="IPR010935">
    <property type="entry name" value="SMC_hinge"/>
</dbReference>
<feature type="domain" description="SMC hinge" evidence="8">
    <location>
        <begin position="521"/>
        <end position="632"/>
    </location>
</feature>
<evidence type="ECO:0000313" key="9">
    <source>
        <dbReference type="EMBL" id="EFE27625.2"/>
    </source>
</evidence>
<proteinExistence type="inferred from homology"/>
<dbReference type="InterPro" id="IPR011890">
    <property type="entry name" value="SMC_prok"/>
</dbReference>
<dbReference type="GO" id="GO:0006260">
    <property type="term" value="P:DNA replication"/>
    <property type="evidence" value="ECO:0007669"/>
    <property type="project" value="UniProtKB-UniRule"/>
</dbReference>
<sequence length="1180" mass="138973">MKLKSIELKGFKSFQNKTKIVFPVDGLVSIVGPNGSGKSNVLDAFRWVLGEQSAKTLRGEKMEDVIFSGTQFKKPLNMCEVEIVFDNSSHTLDLDYDEVSIRRKAYRSGESSFYINNKSCRLKDIRELFMNSGIGREGYSIVGQGKVDEIVNANSQDRRKIFEEACGITKYRYKKEENERKLSRVKENLERIEDVYAEIERRVLPLEKEKEKAEQYFLLKKELKVSELNLILKETKGIVEQIQTDEEELHQREQERLSKELQLENLQEQKEEHDNFRKEQEQLQERMQQQLIEKSEQQQTLTYNIQKNDEIVKSIHTQETYLKNELISLENDVIRLKEDRHKQELLLQQKQDKEKEKQQQLEEMTSEEGEVVSYFKELEERIKEEQKLFFDKTSQKNVLLSKKEQLEMQQKESKTEGTEHESRKTELEAERFKVVQEVEKSRLALERTNEEQLTLERDFRELRQKMESYKKQVDSLTGEYNAFQVEVNTLDSKRKMLENMQKEYEGMPHAIKPLIKDFKLDGIYDVVANLIDTDKKYETAIESALGGAIYHIVVEDSFVAKKAIQFLKTNKLGRVTMLPIQNMKAKYPHSAAKHETFANQVVRVNPKYQTVIDSLLGRTILCETIDQAIETSKKYDYQYKIVTLEGDIFNAGGSVTGGYRSKKVNLLANKRLQKEQETLFLQKQQQLAQLQEQRERLLEEEKENWKYQQELWSRLEEKKKQKEELQFQTHQLEQKKMELERRIQEKIVLLQQLEERQEKRNSQIASFEKEIAKLEAEQSAHQNLILEKEQEKTGFEQQKQMHGKKLETLRLDAISLLRQIEGLQHTIQIQSDNLASVSRQIVERKRQEQENQERVEQLIAEKEQFSLEKKKLEEESIALKQQLVEQQHKGQTKLESEQQLEERIKQLESEQLKEMRASFELEKRLNKNKMIIDHYNEKLEEDYHLEIGQIQAFYDENANTKKTYIQELRRKIDSLGNVNLNAIEEYAEVKERYEFYREQKHDLTEAMETTEKVIRELQYTMSKEFKQEFAEINSCFQHTFRALFGESGTAELVLVNEEDLLQSEIEIKAQPPGKKLKSIAAMSGGEKALTAIGIVFAILMRRPAPFCFLDEIDAPLDDINVHRFNEFLSHLLEETQFVTITHRRGTMKSSKYIYGVTMEEKGISKLLSMELQEAGDFIEE</sequence>
<dbReference type="HAMAP" id="MF_01894">
    <property type="entry name" value="Smc_prok"/>
    <property type="match status" value="1"/>
</dbReference>
<dbReference type="Proteomes" id="UP000007468">
    <property type="component" value="Chromosome"/>
</dbReference>
<dbReference type="GO" id="GO:0003677">
    <property type="term" value="F:DNA binding"/>
    <property type="evidence" value="ECO:0007669"/>
    <property type="project" value="UniProtKB-UniRule"/>
</dbReference>
<comment type="function">
    <text evidence="6">Required for chromosome condensation and partitioning.</text>
</comment>
<keyword evidence="3 6" id="KW-0067">ATP-binding</keyword>
<feature type="coiled-coil region" evidence="6">
    <location>
        <begin position="445"/>
        <end position="486"/>
    </location>
</feature>
<comment type="domain">
    <text evidence="6">Contains large globular domains required for ATP hydrolysis at each terminus and a third globular domain forming a flexible hinge near the middle of the molecule. These domains are separated by coiled-coil structures.</text>
</comment>
<dbReference type="RefSeq" id="WP_014262396.1">
    <property type="nucleotide sequence ID" value="NC_016630.1"/>
</dbReference>
<dbReference type="KEGG" id="faa:HMPREF0389_01543"/>
<reference evidence="10" key="1">
    <citation type="submission" date="2010-12" db="EMBL/GenBank/DDBJ databases">
        <title>The genome sequence of Filifactor alocis strain ATCC 35896.</title>
        <authorList>
            <consortium name="The Broad Institute Genome Sequencing Platform"/>
            <person name="Ward D."/>
            <person name="Earl A."/>
            <person name="Feldgarden M."/>
            <person name="Young S.K."/>
            <person name="Gargeya S."/>
            <person name="Zeng Q."/>
            <person name="Alvarado L."/>
            <person name="Berlin A."/>
            <person name="Bochicchio J."/>
            <person name="Chapman S.B."/>
            <person name="Chen Z."/>
            <person name="Freedman E."/>
            <person name="Gellesch M."/>
            <person name="Goldberg J."/>
            <person name="Griggs A."/>
            <person name="Gujja S."/>
            <person name="Heilman E."/>
            <person name="Heiman D."/>
            <person name="Howarth C."/>
            <person name="Mehta T."/>
            <person name="Neiman D."/>
            <person name="Pearson M."/>
            <person name="Roberts A."/>
            <person name="Saif S."/>
            <person name="Shea T."/>
            <person name="Shenoy N."/>
            <person name="Sisk P."/>
            <person name="Stolte C."/>
            <person name="Sykes S."/>
            <person name="White J."/>
            <person name="Yandava C."/>
            <person name="Izard J."/>
            <person name="Blanton J.M."/>
            <person name="Baranova O.V."/>
            <person name="Tanner A.C."/>
            <person name="Dewhirst F.E."/>
            <person name="Haas B."/>
            <person name="Nusbaum C."/>
            <person name="Birren B."/>
        </authorList>
    </citation>
    <scope>NUCLEOTIDE SEQUENCE [LARGE SCALE GENOMIC DNA]</scope>
    <source>
        <strain evidence="10">ATCC 35896 / D40 B5</strain>
    </source>
</reference>
<dbReference type="InterPro" id="IPR003395">
    <property type="entry name" value="RecF/RecN/SMC_N"/>
</dbReference>
<feature type="coiled-coil region" evidence="6">
    <location>
        <begin position="249"/>
        <end position="300"/>
    </location>
</feature>
<comment type="similarity">
    <text evidence="6">Belongs to the SMC family.</text>
</comment>
<dbReference type="GO" id="GO:0005737">
    <property type="term" value="C:cytoplasm"/>
    <property type="evidence" value="ECO:0007669"/>
    <property type="project" value="UniProtKB-SubCell"/>
</dbReference>
<name>D6GTV4_FILAD</name>
<dbReference type="HOGENOM" id="CLU_001042_2_2_9"/>
<feature type="region of interest" description="Disordered" evidence="7">
    <location>
        <begin position="403"/>
        <end position="426"/>
    </location>
</feature>
<dbReference type="Gene3D" id="3.40.50.300">
    <property type="entry name" value="P-loop containing nucleotide triphosphate hydrolases"/>
    <property type="match status" value="2"/>
</dbReference>
<dbReference type="InterPro" id="IPR024704">
    <property type="entry name" value="SMC"/>
</dbReference>
<dbReference type="GO" id="GO:0007062">
    <property type="term" value="P:sister chromatid cohesion"/>
    <property type="evidence" value="ECO:0007669"/>
    <property type="project" value="InterPro"/>
</dbReference>
<feature type="coiled-coil region" evidence="6">
    <location>
        <begin position="343"/>
        <end position="370"/>
    </location>
</feature>
<dbReference type="Gene3D" id="3.30.70.1620">
    <property type="match status" value="1"/>
</dbReference>
<dbReference type="CDD" id="cd03278">
    <property type="entry name" value="ABC_SMC_barmotin"/>
    <property type="match status" value="1"/>
</dbReference>
<feature type="coiled-coil region" evidence="6">
    <location>
        <begin position="965"/>
        <end position="1013"/>
    </location>
</feature>
<keyword evidence="2 6" id="KW-0547">Nucleotide-binding</keyword>
<dbReference type="SUPFAM" id="SSF75553">
    <property type="entry name" value="Smc hinge domain"/>
    <property type="match status" value="1"/>
</dbReference>
<evidence type="ECO:0000256" key="5">
    <source>
        <dbReference type="ARBA" id="ARBA00023125"/>
    </source>
</evidence>
<evidence type="ECO:0000256" key="3">
    <source>
        <dbReference type="ARBA" id="ARBA00022840"/>
    </source>
</evidence>
<dbReference type="GO" id="GO:0005524">
    <property type="term" value="F:ATP binding"/>
    <property type="evidence" value="ECO:0007669"/>
    <property type="project" value="UniProtKB-UniRule"/>
</dbReference>
<dbReference type="GO" id="GO:0005694">
    <property type="term" value="C:chromosome"/>
    <property type="evidence" value="ECO:0007669"/>
    <property type="project" value="InterPro"/>
</dbReference>
<gene>
    <name evidence="6 9" type="primary">smc</name>
    <name evidence="9" type="ordered locus">HMPREF0389_01543</name>
</gene>
<dbReference type="Pfam" id="PF02463">
    <property type="entry name" value="SMC_N"/>
    <property type="match status" value="1"/>
</dbReference>
<evidence type="ECO:0000313" key="10">
    <source>
        <dbReference type="Proteomes" id="UP000007468"/>
    </source>
</evidence>
<evidence type="ECO:0000256" key="1">
    <source>
        <dbReference type="ARBA" id="ARBA00022490"/>
    </source>
</evidence>
<dbReference type="GO" id="GO:0016887">
    <property type="term" value="F:ATP hydrolysis activity"/>
    <property type="evidence" value="ECO:0007669"/>
    <property type="project" value="InterPro"/>
</dbReference>
<feature type="coiled-coil region" evidence="6">
    <location>
        <begin position="848"/>
        <end position="917"/>
    </location>
</feature>